<name>A0A1G8QUE8_9RHOB</name>
<dbReference type="Gene3D" id="1.10.275.10">
    <property type="entry name" value="Fumarase/aspartase (N-terminal domain)"/>
    <property type="match status" value="1"/>
</dbReference>
<feature type="domain" description="Fumarate lyase N-terminal" evidence="1">
    <location>
        <begin position="18"/>
        <end position="349"/>
    </location>
</feature>
<dbReference type="InterPro" id="IPR022761">
    <property type="entry name" value="Fumarate_lyase_N"/>
</dbReference>
<keyword evidence="3" id="KW-1185">Reference proteome</keyword>
<dbReference type="EMBL" id="FNEJ01000017">
    <property type="protein sequence ID" value="SDJ07780.1"/>
    <property type="molecule type" value="Genomic_DNA"/>
</dbReference>
<dbReference type="InterPro" id="IPR024083">
    <property type="entry name" value="Fumarase/histidase_N"/>
</dbReference>
<dbReference type="PANTHER" id="PTHR42696">
    <property type="entry name" value="ASPARTATE AMMONIA-LYASE"/>
    <property type="match status" value="1"/>
</dbReference>
<sequence>MTPHETATREERDTIGMLAVPAEAVFGIQTQRAVQLYPLAGQGRFSDYPALLTAMLHVKAAAAQVNVETGALDPAMGAALQAAAQDLLAAPRPEAFPVHAVHGGGGISFNMNLNEVLANLANRAGFGAAYGSYAPIHPNDHPNLNHSTADCLSTACHIAARHAFAGLATEVEGLAADLDRLGAEWAPLRKLARTCLQDAVDIGFAEYLGGVSATLRFHLDRARRDADALREVSMGGTIIGRAEDCDPAFFARILPVLNDHLAAAGLPADLVRTGNLFAASQAHDRLLALGATLDQLARMLIRFAKDLRLMASGPHGGLSELRLPAMQPGSSAIPGKVNPTLPEFMVQCGMIAVGHGAAMAMTQDHGEMDYNPWEAVVIVSLLDMIAVLDSGIATLRRNCVQGMRPDIARNQDNATSLLPSLIRLKQLKGYSYSAQVAKDAAGDLDLVRRKLAEAEGR</sequence>
<dbReference type="GO" id="GO:0005829">
    <property type="term" value="C:cytosol"/>
    <property type="evidence" value="ECO:0007669"/>
    <property type="project" value="TreeGrafter"/>
</dbReference>
<gene>
    <name evidence="2" type="ORF">SAMN04487993_101741</name>
</gene>
<proteinExistence type="predicted"/>
<reference evidence="2 3" key="1">
    <citation type="submission" date="2016-10" db="EMBL/GenBank/DDBJ databases">
        <authorList>
            <person name="de Groot N.N."/>
        </authorList>
    </citation>
    <scope>NUCLEOTIDE SEQUENCE [LARGE SCALE GENOMIC DNA]</scope>
    <source>
        <strain evidence="2 3">DSM 26424</strain>
    </source>
</reference>
<dbReference type="GO" id="GO:0008797">
    <property type="term" value="F:aspartate ammonia-lyase activity"/>
    <property type="evidence" value="ECO:0007669"/>
    <property type="project" value="TreeGrafter"/>
</dbReference>
<keyword evidence="2" id="KW-0456">Lyase</keyword>
<dbReference type="InterPro" id="IPR000362">
    <property type="entry name" value="Fumarate_lyase_fam"/>
</dbReference>
<dbReference type="InterPro" id="IPR051546">
    <property type="entry name" value="Aspartate_Ammonia-Lyase"/>
</dbReference>
<dbReference type="Gene3D" id="1.20.200.10">
    <property type="entry name" value="Fumarase/aspartase (Central domain)"/>
    <property type="match status" value="1"/>
</dbReference>
<dbReference type="Proteomes" id="UP000199093">
    <property type="component" value="Unassembled WGS sequence"/>
</dbReference>
<dbReference type="SUPFAM" id="SSF48557">
    <property type="entry name" value="L-aspartase-like"/>
    <property type="match status" value="1"/>
</dbReference>
<evidence type="ECO:0000259" key="1">
    <source>
        <dbReference type="Pfam" id="PF00206"/>
    </source>
</evidence>
<dbReference type="PANTHER" id="PTHR42696:SF2">
    <property type="entry name" value="ASPARTATE AMMONIA-LYASE"/>
    <property type="match status" value="1"/>
</dbReference>
<dbReference type="RefSeq" id="WP_089849554.1">
    <property type="nucleotide sequence ID" value="NZ_FNEJ01000017.1"/>
</dbReference>
<accession>A0A1G8QUE8</accession>
<dbReference type="PRINTS" id="PR00149">
    <property type="entry name" value="FUMRATELYASE"/>
</dbReference>
<dbReference type="GO" id="GO:0006531">
    <property type="term" value="P:aspartate metabolic process"/>
    <property type="evidence" value="ECO:0007669"/>
    <property type="project" value="TreeGrafter"/>
</dbReference>
<dbReference type="AlphaFoldDB" id="A0A1G8QUE8"/>
<dbReference type="Pfam" id="PF00206">
    <property type="entry name" value="Lyase_1"/>
    <property type="match status" value="1"/>
</dbReference>
<evidence type="ECO:0000313" key="3">
    <source>
        <dbReference type="Proteomes" id="UP000199093"/>
    </source>
</evidence>
<organism evidence="2 3">
    <name type="scientific">Salipiger marinus</name>
    <dbReference type="NCBI Taxonomy" id="555512"/>
    <lineage>
        <taxon>Bacteria</taxon>
        <taxon>Pseudomonadati</taxon>
        <taxon>Pseudomonadota</taxon>
        <taxon>Alphaproteobacteria</taxon>
        <taxon>Rhodobacterales</taxon>
        <taxon>Roseobacteraceae</taxon>
        <taxon>Salipiger</taxon>
    </lineage>
</organism>
<evidence type="ECO:0000313" key="2">
    <source>
        <dbReference type="EMBL" id="SDJ07780.1"/>
    </source>
</evidence>
<dbReference type="STRING" id="555512.SAMN04487993_101741"/>
<protein>
    <submittedName>
        <fullName evidence="2">Aspartate ammonia-lyase</fullName>
    </submittedName>
</protein>
<dbReference type="InterPro" id="IPR008948">
    <property type="entry name" value="L-Aspartase-like"/>
</dbReference>
<dbReference type="OrthoDB" id="9802809at2"/>